<reference evidence="1" key="1">
    <citation type="journal article" date="2014" name="Front. Microbiol.">
        <title>High frequency of phylogenetically diverse reductive dehalogenase-homologous genes in deep subseafloor sedimentary metagenomes.</title>
        <authorList>
            <person name="Kawai M."/>
            <person name="Futagami T."/>
            <person name="Toyoda A."/>
            <person name="Takaki Y."/>
            <person name="Nishi S."/>
            <person name="Hori S."/>
            <person name="Arai W."/>
            <person name="Tsubouchi T."/>
            <person name="Morono Y."/>
            <person name="Uchiyama I."/>
            <person name="Ito T."/>
            <person name="Fujiyama A."/>
            <person name="Inagaki F."/>
            <person name="Takami H."/>
        </authorList>
    </citation>
    <scope>NUCLEOTIDE SEQUENCE</scope>
    <source>
        <strain evidence="1">Expedition CK06-06</strain>
    </source>
</reference>
<accession>X1M169</accession>
<proteinExistence type="predicted"/>
<gene>
    <name evidence="1" type="ORF">S06H3_04954</name>
</gene>
<organism evidence="1">
    <name type="scientific">marine sediment metagenome</name>
    <dbReference type="NCBI Taxonomy" id="412755"/>
    <lineage>
        <taxon>unclassified sequences</taxon>
        <taxon>metagenomes</taxon>
        <taxon>ecological metagenomes</taxon>
    </lineage>
</organism>
<dbReference type="AlphaFoldDB" id="X1M169"/>
<feature type="non-terminal residue" evidence="1">
    <location>
        <position position="84"/>
    </location>
</feature>
<sequence length="84" mass="10063">METKSLAQLDYTNELLNVKDREGFELVMNPRKVFDYLDILPQSRKDYKYRIGLFLNFMGGRELEKNSLLEYKQYLKNLINYSVS</sequence>
<name>X1M169_9ZZZZ</name>
<evidence type="ECO:0000313" key="1">
    <source>
        <dbReference type="EMBL" id="GAI00134.1"/>
    </source>
</evidence>
<dbReference type="EMBL" id="BARV01001787">
    <property type="protein sequence ID" value="GAI00134.1"/>
    <property type="molecule type" value="Genomic_DNA"/>
</dbReference>
<comment type="caution">
    <text evidence="1">The sequence shown here is derived from an EMBL/GenBank/DDBJ whole genome shotgun (WGS) entry which is preliminary data.</text>
</comment>
<protein>
    <submittedName>
        <fullName evidence="1">Uncharacterized protein</fullName>
    </submittedName>
</protein>